<organism evidence="3 4">
    <name type="scientific">Blastopirellula marina</name>
    <dbReference type="NCBI Taxonomy" id="124"/>
    <lineage>
        <taxon>Bacteria</taxon>
        <taxon>Pseudomonadati</taxon>
        <taxon>Planctomycetota</taxon>
        <taxon>Planctomycetia</taxon>
        <taxon>Pirellulales</taxon>
        <taxon>Pirellulaceae</taxon>
        <taxon>Blastopirellula</taxon>
    </lineage>
</organism>
<feature type="domain" description="Thioredoxin" evidence="2">
    <location>
        <begin position="1"/>
        <end position="133"/>
    </location>
</feature>
<dbReference type="Gene3D" id="2.120.10.30">
    <property type="entry name" value="TolB, C-terminal domain"/>
    <property type="match status" value="3"/>
</dbReference>
<dbReference type="Pfam" id="PF01436">
    <property type="entry name" value="NHL"/>
    <property type="match status" value="1"/>
</dbReference>
<dbReference type="Pfam" id="PF13905">
    <property type="entry name" value="Thioredoxin_8"/>
    <property type="match status" value="1"/>
</dbReference>
<comment type="caution">
    <text evidence="3">The sequence shown here is derived from an EMBL/GenBank/DDBJ whole genome shotgun (WGS) entry which is preliminary data.</text>
</comment>
<dbReference type="InterPro" id="IPR045302">
    <property type="entry name" value="NHL2_NHL_rpt_dom"/>
</dbReference>
<dbReference type="Proteomes" id="UP000238322">
    <property type="component" value="Unassembled WGS sequence"/>
</dbReference>
<dbReference type="OrthoDB" id="9799230at2"/>
<dbReference type="InterPro" id="IPR012336">
    <property type="entry name" value="Thioredoxin-like_fold"/>
</dbReference>
<dbReference type="PROSITE" id="PS51352">
    <property type="entry name" value="THIOREDOXIN_2"/>
    <property type="match status" value="1"/>
</dbReference>
<evidence type="ECO:0000256" key="1">
    <source>
        <dbReference type="ARBA" id="ARBA00022737"/>
    </source>
</evidence>
<sequence length="524" mass="57452">MEWLNTKGPVELKDLKGKFVLLDFWTYCCINCMHILPELKELEHDYANQLVVIGVHSAKFENEKDAKNIEEAILRYEIEHPVVNDNNLKIWNNYSVSSWPTMYLIDPEGNVVYLRRGEFLADDIRGILDGAIPYYRANGSLDEKPIQFDLLAYSQKPTPLRFPGKILADEKSGRLFIADSNHNRIVISSLDGELQEVIGTGEIGAADGAYSEAQFDHPQGMALVQDTLYVADTENHLLRKINLADKKVETIAGVGRQGSSNETWPGMGENASLDNLPPRFIGTPKTTAINSPWALWPHGDSLYIAMAGPHQIWKMKLDESEIGPYAGNGREDIVDGPLLPAIPYQQGFSSFAQPSGLTSDGKTLFVADSEGSSIREVPFNPRGSVGTLVGTSKLSSARLFTFGDIDGTARRAKLQHALGVCYVDGIIYTADTYNNKIKSIDAKTGFVKTIAGTGKPGTADDPAQFDEPAGLTHAGGKLYIADTNNHLIRVLDLKTNQVSTLTINGLEPLPVKQRPEAPAEAVQK</sequence>
<proteinExistence type="predicted"/>
<dbReference type="InterPro" id="IPR013766">
    <property type="entry name" value="Thioredoxin_domain"/>
</dbReference>
<dbReference type="AlphaFoldDB" id="A0A2S8G6N1"/>
<evidence type="ECO:0000313" key="3">
    <source>
        <dbReference type="EMBL" id="PQO39950.1"/>
    </source>
</evidence>
<dbReference type="EMBL" id="PUHY01000004">
    <property type="protein sequence ID" value="PQO39950.1"/>
    <property type="molecule type" value="Genomic_DNA"/>
</dbReference>
<reference evidence="3 4" key="1">
    <citation type="submission" date="2018-02" db="EMBL/GenBank/DDBJ databases">
        <title>Comparative genomes isolates from brazilian mangrove.</title>
        <authorList>
            <person name="Araujo J.E."/>
            <person name="Taketani R.G."/>
            <person name="Silva M.C.P."/>
            <person name="Loureco M.V."/>
            <person name="Andreote F.D."/>
        </authorList>
    </citation>
    <scope>NUCLEOTIDE SEQUENCE [LARGE SCALE GENOMIC DNA]</scope>
    <source>
        <strain evidence="3 4">Hex-1 MGV</strain>
    </source>
</reference>
<dbReference type="Gene3D" id="3.40.30.10">
    <property type="entry name" value="Glutaredoxin"/>
    <property type="match status" value="1"/>
</dbReference>
<name>A0A2S8G6N1_9BACT</name>
<dbReference type="PANTHER" id="PTHR46388">
    <property type="entry name" value="NHL REPEAT-CONTAINING PROTEIN 2"/>
    <property type="match status" value="1"/>
</dbReference>
<dbReference type="PANTHER" id="PTHR46388:SF2">
    <property type="entry name" value="NHL REPEAT-CONTAINING PROTEIN 2"/>
    <property type="match status" value="1"/>
</dbReference>
<evidence type="ECO:0000259" key="2">
    <source>
        <dbReference type="PROSITE" id="PS51352"/>
    </source>
</evidence>
<dbReference type="InterPro" id="IPR011042">
    <property type="entry name" value="6-blade_b-propeller_TolB-like"/>
</dbReference>
<evidence type="ECO:0000313" key="4">
    <source>
        <dbReference type="Proteomes" id="UP000238322"/>
    </source>
</evidence>
<dbReference type="InterPro" id="IPR001258">
    <property type="entry name" value="NHL_repeat"/>
</dbReference>
<dbReference type="SUPFAM" id="SSF101898">
    <property type="entry name" value="NHL repeat"/>
    <property type="match status" value="1"/>
</dbReference>
<keyword evidence="1" id="KW-0677">Repeat</keyword>
<accession>A0A2S8G6N1</accession>
<dbReference type="CDD" id="cd14951">
    <property type="entry name" value="NHL-2_like"/>
    <property type="match status" value="1"/>
</dbReference>
<dbReference type="SUPFAM" id="SSF52833">
    <property type="entry name" value="Thioredoxin-like"/>
    <property type="match status" value="1"/>
</dbReference>
<dbReference type="InterPro" id="IPR036249">
    <property type="entry name" value="Thioredoxin-like_sf"/>
</dbReference>
<protein>
    <recommendedName>
        <fullName evidence="2">Thioredoxin domain-containing protein</fullName>
    </recommendedName>
</protein>
<gene>
    <name evidence="3" type="ORF">C5Y83_03825</name>
</gene>